<evidence type="ECO:0000313" key="3">
    <source>
        <dbReference type="WBParaSite" id="ASIM_0000168301-mRNA-1"/>
    </source>
</evidence>
<gene>
    <name evidence="1" type="ORF">ASIM_LOCUS1558</name>
</gene>
<evidence type="ECO:0000313" key="2">
    <source>
        <dbReference type="Proteomes" id="UP000267096"/>
    </source>
</evidence>
<accession>A0A0M3J2C5</accession>
<proteinExistence type="predicted"/>
<reference evidence="1 2" key="2">
    <citation type="submission" date="2018-11" db="EMBL/GenBank/DDBJ databases">
        <authorList>
            <consortium name="Pathogen Informatics"/>
        </authorList>
    </citation>
    <scope>NUCLEOTIDE SEQUENCE [LARGE SCALE GENOMIC DNA]</scope>
</reference>
<dbReference type="Proteomes" id="UP000267096">
    <property type="component" value="Unassembled WGS sequence"/>
</dbReference>
<protein>
    <submittedName>
        <fullName evidence="1 3">Uncharacterized protein</fullName>
    </submittedName>
</protein>
<dbReference type="WBParaSite" id="ASIM_0000168301-mRNA-1">
    <property type="protein sequence ID" value="ASIM_0000168301-mRNA-1"/>
    <property type="gene ID" value="ASIM_0000168301"/>
</dbReference>
<name>A0A0M3J2C5_ANISI</name>
<dbReference type="AlphaFoldDB" id="A0A0M3J2C5"/>
<keyword evidence="2" id="KW-1185">Reference proteome</keyword>
<evidence type="ECO:0000313" key="1">
    <source>
        <dbReference type="EMBL" id="VDK18883.1"/>
    </source>
</evidence>
<organism evidence="3">
    <name type="scientific">Anisakis simplex</name>
    <name type="common">Herring worm</name>
    <dbReference type="NCBI Taxonomy" id="6269"/>
    <lineage>
        <taxon>Eukaryota</taxon>
        <taxon>Metazoa</taxon>
        <taxon>Ecdysozoa</taxon>
        <taxon>Nematoda</taxon>
        <taxon>Chromadorea</taxon>
        <taxon>Rhabditida</taxon>
        <taxon>Spirurina</taxon>
        <taxon>Ascaridomorpha</taxon>
        <taxon>Ascaridoidea</taxon>
        <taxon>Anisakidae</taxon>
        <taxon>Anisakis</taxon>
        <taxon>Anisakis simplex complex</taxon>
    </lineage>
</organism>
<dbReference type="EMBL" id="UYRR01001704">
    <property type="protein sequence ID" value="VDK18883.1"/>
    <property type="molecule type" value="Genomic_DNA"/>
</dbReference>
<reference evidence="3" key="1">
    <citation type="submission" date="2017-02" db="UniProtKB">
        <authorList>
            <consortium name="WormBaseParasite"/>
        </authorList>
    </citation>
    <scope>IDENTIFICATION</scope>
</reference>
<sequence length="83" mass="9055">MTDSECCASEVFSMEDYGFYSDVASCCTDSTLEEAATIESPPPSPPPLARLAASFSKFCFFQGFGGAFFGHCQQILLQEKTQF</sequence>